<sequence>MEYKNKLESGTTIIEVLMALVLLTLGLIPIFAIMTASTTLSSNIRDNLIAANLAQEGIEVVRAIRDTSWLNEELYNQDLPNGDYRVSWDSDSLMPYDANAFLKKDANKIHSYASGSDTIFKRRINISSVASSCSCELKVISEVTWLEKNVNRVVTVEDHLFNWK</sequence>
<protein>
    <recommendedName>
        <fullName evidence="4">Type II secretion system protein GspI C-terminal domain-containing protein</fullName>
    </recommendedName>
</protein>
<evidence type="ECO:0008006" key="4">
    <source>
        <dbReference type="Google" id="ProtNLM"/>
    </source>
</evidence>
<dbReference type="AlphaFoldDB" id="A0A1F8F6L8"/>
<feature type="transmembrane region" description="Helical" evidence="1">
    <location>
        <begin position="12"/>
        <end position="34"/>
    </location>
</feature>
<reference evidence="2 3" key="1">
    <citation type="journal article" date="2016" name="Nat. Commun.">
        <title>Thousands of microbial genomes shed light on interconnected biogeochemical processes in an aquifer system.</title>
        <authorList>
            <person name="Anantharaman K."/>
            <person name="Brown C.T."/>
            <person name="Hug L.A."/>
            <person name="Sharon I."/>
            <person name="Castelle C.J."/>
            <person name="Probst A.J."/>
            <person name="Thomas B.C."/>
            <person name="Singh A."/>
            <person name="Wilkins M.J."/>
            <person name="Karaoz U."/>
            <person name="Brodie E.L."/>
            <person name="Williams K.H."/>
            <person name="Hubbard S.S."/>
            <person name="Banfield J.F."/>
        </authorList>
    </citation>
    <scope>NUCLEOTIDE SEQUENCE [LARGE SCALE GENOMIC DNA]</scope>
</reference>
<dbReference type="EMBL" id="MGJP01000053">
    <property type="protein sequence ID" value="OGN08783.1"/>
    <property type="molecule type" value="Genomic_DNA"/>
</dbReference>
<name>A0A1F8F6L8_9BACT</name>
<evidence type="ECO:0000256" key="1">
    <source>
        <dbReference type="SAM" id="Phobius"/>
    </source>
</evidence>
<accession>A0A1F8F6L8</accession>
<comment type="caution">
    <text evidence="2">The sequence shown here is derived from an EMBL/GenBank/DDBJ whole genome shotgun (WGS) entry which is preliminary data.</text>
</comment>
<dbReference type="Proteomes" id="UP000177167">
    <property type="component" value="Unassembled WGS sequence"/>
</dbReference>
<gene>
    <name evidence="2" type="ORF">A3J46_04410</name>
</gene>
<keyword evidence="1" id="KW-1133">Transmembrane helix</keyword>
<keyword evidence="1" id="KW-0812">Transmembrane</keyword>
<keyword evidence="1" id="KW-0472">Membrane</keyword>
<proteinExistence type="predicted"/>
<organism evidence="2 3">
    <name type="scientific">Candidatus Yanofskybacteria bacterium RIFCSPHIGHO2_02_FULL_41_11</name>
    <dbReference type="NCBI Taxonomy" id="1802675"/>
    <lineage>
        <taxon>Bacteria</taxon>
        <taxon>Candidatus Yanofskyibacteriota</taxon>
    </lineage>
</organism>
<evidence type="ECO:0000313" key="2">
    <source>
        <dbReference type="EMBL" id="OGN08783.1"/>
    </source>
</evidence>
<evidence type="ECO:0000313" key="3">
    <source>
        <dbReference type="Proteomes" id="UP000177167"/>
    </source>
</evidence>